<evidence type="ECO:0000313" key="4">
    <source>
        <dbReference type="Proteomes" id="UP001649230"/>
    </source>
</evidence>
<dbReference type="CDD" id="cd01949">
    <property type="entry name" value="GGDEF"/>
    <property type="match status" value="1"/>
</dbReference>
<feature type="transmembrane region" description="Helical" evidence="1">
    <location>
        <begin position="258"/>
        <end position="276"/>
    </location>
</feature>
<keyword evidence="4" id="KW-1185">Reference proteome</keyword>
<dbReference type="InterPro" id="IPR050469">
    <property type="entry name" value="Diguanylate_Cyclase"/>
</dbReference>
<dbReference type="Pfam" id="PF00990">
    <property type="entry name" value="GGDEF"/>
    <property type="match status" value="1"/>
</dbReference>
<feature type="transmembrane region" description="Helical" evidence="1">
    <location>
        <begin position="341"/>
        <end position="361"/>
    </location>
</feature>
<dbReference type="SMART" id="SM00267">
    <property type="entry name" value="GGDEF"/>
    <property type="match status" value="1"/>
</dbReference>
<dbReference type="Gene3D" id="2.60.120.260">
    <property type="entry name" value="Galactose-binding domain-like"/>
    <property type="match status" value="1"/>
</dbReference>
<feature type="domain" description="GGDEF" evidence="2">
    <location>
        <begin position="438"/>
        <end position="577"/>
    </location>
</feature>
<keyword evidence="1" id="KW-0472">Membrane</keyword>
<accession>A0ABY3SIV1</accession>
<name>A0ABY3SIV1_9BACL</name>
<dbReference type="PANTHER" id="PTHR45138">
    <property type="entry name" value="REGULATORY COMPONENTS OF SENSORY TRANSDUCTION SYSTEM"/>
    <property type="match status" value="1"/>
</dbReference>
<gene>
    <name evidence="3" type="ORF">L0M14_28580</name>
</gene>
<dbReference type="Gene3D" id="3.30.70.270">
    <property type="match status" value="1"/>
</dbReference>
<protein>
    <submittedName>
        <fullName evidence="3">GGDEF domain-containing protein</fullName>
    </submittedName>
</protein>
<dbReference type="EMBL" id="CP090978">
    <property type="protein sequence ID" value="UJF33418.1"/>
    <property type="molecule type" value="Genomic_DNA"/>
</dbReference>
<dbReference type="Pfam" id="PF07695">
    <property type="entry name" value="7TMR-DISM_7TM"/>
    <property type="match status" value="1"/>
</dbReference>
<dbReference type="PROSITE" id="PS50887">
    <property type="entry name" value="GGDEF"/>
    <property type="match status" value="1"/>
</dbReference>
<dbReference type="InterPro" id="IPR043128">
    <property type="entry name" value="Rev_trsase/Diguanyl_cyclase"/>
</dbReference>
<keyword evidence="1" id="KW-0812">Transmembrane</keyword>
<dbReference type="SUPFAM" id="SSF55073">
    <property type="entry name" value="Nucleotide cyclase"/>
    <property type="match status" value="1"/>
</dbReference>
<feature type="transmembrane region" description="Helical" evidence="1">
    <location>
        <begin position="165"/>
        <end position="183"/>
    </location>
</feature>
<evidence type="ECO:0000256" key="1">
    <source>
        <dbReference type="SAM" id="Phobius"/>
    </source>
</evidence>
<proteinExistence type="predicted"/>
<feature type="transmembrane region" description="Helical" evidence="1">
    <location>
        <begin position="316"/>
        <end position="335"/>
    </location>
</feature>
<dbReference type="InterPro" id="IPR029787">
    <property type="entry name" value="Nucleotide_cyclase"/>
</dbReference>
<sequence>MDVRGKESESVPLEGEWAFYWNQLLTPDQVDSQAADRQYVEVPSSWNKYELAGAVNSYYGYATYALTLTQTPRKDKNALYIPNISTAYKIWVNGELLKQNGVIATSKEQAVPMSREFILEVPSDTETLHIVIQVSNFTHPRGGINESIKYGDFNQLSDSLQNKTAYDMFLTGALFIMCLYHLGLYCMRRSDSSPLYFSIFCLSIAVRTLLAGRTAVFTLLPQLTYDLAVRGEYIGLVLSVVSFTLFLRRIYTREMSLLVLRVLCLVSAVYAVIILSTELQFFMSLLKYFQIVILISISYALYVFILAAIRKREGALFSLGGSIVLTITIFNDILYNQGLILTGYYVPLGLLVFIVSHSFILGMSFSKAFASSEELASKLLLVNSSLEEKVRERTVELEEANRWLEKQTLADGLTGIANRRHFDEESQRLLRKAKNDNTGFCLLLMDIDCFKGYNDTYGHLAGDECLRKVARALDTMARQEGGMAARFGGEEFAYIACGASDELSGLAEQAVSGIRALTIPHAASGAAAHVTISCGMVTWMAHTDHEPPGLQLLIQKADELLYQAKQSGRDRYYQETVQ</sequence>
<dbReference type="Proteomes" id="UP001649230">
    <property type="component" value="Chromosome"/>
</dbReference>
<dbReference type="NCBIfam" id="TIGR00254">
    <property type="entry name" value="GGDEF"/>
    <property type="match status" value="1"/>
</dbReference>
<dbReference type="SUPFAM" id="SSF49785">
    <property type="entry name" value="Galactose-binding domain-like"/>
    <property type="match status" value="1"/>
</dbReference>
<reference evidence="3 4" key="1">
    <citation type="journal article" date="2024" name="Int. J. Syst. Evol. Microbiol.">
        <title>Paenibacillus hexagrammi sp. nov., a novel bacterium isolated from the gut content of Hexagrammos agrammus.</title>
        <authorList>
            <person name="Jung H.K."/>
            <person name="Kim D.G."/>
            <person name="Zin H."/>
            <person name="Park J."/>
            <person name="Jung H."/>
            <person name="Kim Y.O."/>
            <person name="Kong H.J."/>
            <person name="Kim J.W."/>
            <person name="Kim Y.S."/>
        </authorList>
    </citation>
    <scope>NUCLEOTIDE SEQUENCE [LARGE SCALE GENOMIC DNA]</scope>
    <source>
        <strain evidence="3 4">YPD9-1</strain>
    </source>
</reference>
<evidence type="ECO:0000313" key="3">
    <source>
        <dbReference type="EMBL" id="UJF33418.1"/>
    </source>
</evidence>
<feature type="transmembrane region" description="Helical" evidence="1">
    <location>
        <begin position="233"/>
        <end position="251"/>
    </location>
</feature>
<dbReference type="InterPro" id="IPR000160">
    <property type="entry name" value="GGDEF_dom"/>
</dbReference>
<evidence type="ECO:0000259" key="2">
    <source>
        <dbReference type="PROSITE" id="PS50887"/>
    </source>
</evidence>
<organism evidence="3 4">
    <name type="scientific">Paenibacillus hexagrammi</name>
    <dbReference type="NCBI Taxonomy" id="2908839"/>
    <lineage>
        <taxon>Bacteria</taxon>
        <taxon>Bacillati</taxon>
        <taxon>Bacillota</taxon>
        <taxon>Bacilli</taxon>
        <taxon>Bacillales</taxon>
        <taxon>Paenibacillaceae</taxon>
        <taxon>Paenibacillus</taxon>
    </lineage>
</organism>
<feature type="transmembrane region" description="Helical" evidence="1">
    <location>
        <begin position="195"/>
        <end position="221"/>
    </location>
</feature>
<dbReference type="RefSeq" id="WP_235119783.1">
    <property type="nucleotide sequence ID" value="NZ_CP090978.1"/>
</dbReference>
<feature type="transmembrane region" description="Helical" evidence="1">
    <location>
        <begin position="288"/>
        <end position="309"/>
    </location>
</feature>
<dbReference type="InterPro" id="IPR008979">
    <property type="entry name" value="Galactose-bd-like_sf"/>
</dbReference>
<dbReference type="PANTHER" id="PTHR45138:SF2">
    <property type="entry name" value="DIGUANYLATE CYCLASE VDCA"/>
    <property type="match status" value="1"/>
</dbReference>
<dbReference type="InterPro" id="IPR011623">
    <property type="entry name" value="7TMR_DISM_rcpt_extracell_dom1"/>
</dbReference>
<keyword evidence="1" id="KW-1133">Transmembrane helix</keyword>